<feature type="domain" description="Peptidase M16 N-terminal" evidence="6">
    <location>
        <begin position="54"/>
        <end position="174"/>
    </location>
</feature>
<proteinExistence type="inferred from homology"/>
<reference evidence="9" key="1">
    <citation type="submission" date="2016-10" db="EMBL/GenBank/DDBJ databases">
        <authorList>
            <person name="Varghese N."/>
            <person name="Submissions S."/>
        </authorList>
    </citation>
    <scope>NUCLEOTIDE SEQUENCE [LARGE SCALE GENOMIC DNA]</scope>
    <source>
        <strain evidence="9">DSM 23515</strain>
    </source>
</reference>
<keyword evidence="5" id="KW-0482">Metalloprotease</keyword>
<evidence type="ECO:0000259" key="6">
    <source>
        <dbReference type="Pfam" id="PF00675"/>
    </source>
</evidence>
<evidence type="ECO:0000313" key="9">
    <source>
        <dbReference type="Proteomes" id="UP000199116"/>
    </source>
</evidence>
<organism evidence="8 9">
    <name type="scientific">Salegentibacter agarivorans</name>
    <dbReference type="NCBI Taxonomy" id="345907"/>
    <lineage>
        <taxon>Bacteria</taxon>
        <taxon>Pseudomonadati</taxon>
        <taxon>Bacteroidota</taxon>
        <taxon>Flavobacteriia</taxon>
        <taxon>Flavobacteriales</taxon>
        <taxon>Flavobacteriaceae</taxon>
        <taxon>Salegentibacter</taxon>
    </lineage>
</organism>
<dbReference type="AlphaFoldDB" id="A0A1I2KR58"/>
<keyword evidence="9" id="KW-1185">Reference proteome</keyword>
<accession>A0A1I2KR58</accession>
<evidence type="ECO:0000256" key="5">
    <source>
        <dbReference type="ARBA" id="ARBA00023049"/>
    </source>
</evidence>
<keyword evidence="2" id="KW-0645">Protease</keyword>
<dbReference type="InterPro" id="IPR011249">
    <property type="entry name" value="Metalloenz_LuxS/M16"/>
</dbReference>
<dbReference type="Proteomes" id="UP000199116">
    <property type="component" value="Unassembled WGS sequence"/>
</dbReference>
<dbReference type="EMBL" id="FOOH01000004">
    <property type="protein sequence ID" value="SFF68809.1"/>
    <property type="molecule type" value="Genomic_DNA"/>
</dbReference>
<dbReference type="InterPro" id="IPR050626">
    <property type="entry name" value="Peptidase_M16"/>
</dbReference>
<name>A0A1I2KR58_9FLAO</name>
<evidence type="ECO:0000256" key="3">
    <source>
        <dbReference type="ARBA" id="ARBA00022801"/>
    </source>
</evidence>
<gene>
    <name evidence="8" type="ORF">SAMN04488033_104119</name>
</gene>
<evidence type="ECO:0000313" key="8">
    <source>
        <dbReference type="EMBL" id="SFF68809.1"/>
    </source>
</evidence>
<dbReference type="PANTHER" id="PTHR43690:SF17">
    <property type="entry name" value="PROTEIN YHJJ"/>
    <property type="match status" value="1"/>
</dbReference>
<dbReference type="InterPro" id="IPR007863">
    <property type="entry name" value="Peptidase_M16_C"/>
</dbReference>
<dbReference type="GO" id="GO:0008237">
    <property type="term" value="F:metallopeptidase activity"/>
    <property type="evidence" value="ECO:0007669"/>
    <property type="project" value="UniProtKB-KW"/>
</dbReference>
<protein>
    <submittedName>
        <fullName evidence="8">Predicted Zn-dependent peptidase</fullName>
    </submittedName>
</protein>
<evidence type="ECO:0000259" key="7">
    <source>
        <dbReference type="Pfam" id="PF05193"/>
    </source>
</evidence>
<dbReference type="InterPro" id="IPR011765">
    <property type="entry name" value="Pept_M16_N"/>
</dbReference>
<dbReference type="Gene3D" id="3.30.830.10">
    <property type="entry name" value="Metalloenzyme, LuxS/M16 peptidase-like"/>
    <property type="match status" value="4"/>
</dbReference>
<evidence type="ECO:0000256" key="2">
    <source>
        <dbReference type="ARBA" id="ARBA00022670"/>
    </source>
</evidence>
<dbReference type="SUPFAM" id="SSF63411">
    <property type="entry name" value="LuxS/MPP-like metallohydrolase"/>
    <property type="match status" value="3"/>
</dbReference>
<keyword evidence="3" id="KW-0378">Hydrolase</keyword>
<feature type="domain" description="Peptidase M16 C-terminal" evidence="7">
    <location>
        <begin position="694"/>
        <end position="868"/>
    </location>
</feature>
<sequence>MGDKKYYLFGLFFLWLWSALCQQQPNNPYNDNLALDPAIRYGKLDNGFTYYLQNNDSRSNSIELRMVVKAGMYHEDKDQLEYAHLLEHIGATGTKHFPLIKEYFGTSGRYIHAGTRNHHTYYFARIPSGDKEVLDSGLQVLRDWAQDISFENESINVEREAVLAEMRVNDPYKEWLSTVIKEEILKNTGVPIREQKASVKNIKDFDKNAFLGFYKDWYRPDLEAAIVVGDINVDSVELDIKRLFSDLKTPNNPKNASKQLEKWKIKHKGENQYATIRDTVSFNSRVYVIGKFLDRKKNPKNPSDYKAMLLQELYELMITPKVKQLEQQFDPPFSQFFMKYGSTKIEGQLNYDQMRVDFENDEPKQIKEQFFKALVARKQIHMGFTNSELDKAKKEILKNYSKKKNSNSSLVTKYMYHFVRGAAAPDPQKELKLISRLLDDIDLKEIKAFIEDKGDLKKNMNFLFFKGKENTIPNYNIFKQWVNEVDSMKIEPLPPVEPPLESLEKEVQIPGVEYAVIEEVSENILGVSKIVLKNGIKLLLKPTKPKSDRYCNSIVINAFRPNTVSLENREEYLSAKVLPEVLKFTGAGSLTKFELENFKQNKDLRLNFELGRDYQKIYARSKEVYLDELLNLLYLYLEKPRIDKDGFIAWKTNQEEILMKDGLGRGNSNFYMDMILALWYPEVPNLKIRDLNDLTTKKVFKAHNRWFSDLSDYTFIITGDFDSDDLAERVVQKLAGFPVETKKSSKERSNIKFPLKKMDKTIRLKNIDQAYVRLYFPITASRDIKTQIELKLLSQALNERIFDRLREGCYSPAAGGEWMDIEKDVYSYNIRFDSELGNEDKLIHMALEEFRKLRKDGVDKEWLEKTRRDEKATYGTSLDYFGLFPFWPEYIQRKISIGEDIEKDVLQYKTVLEHFISLEDVNTAAKKYLNEKNVQKFIILPAEYSDIK</sequence>
<evidence type="ECO:0000256" key="4">
    <source>
        <dbReference type="ARBA" id="ARBA00022833"/>
    </source>
</evidence>
<evidence type="ECO:0000256" key="1">
    <source>
        <dbReference type="ARBA" id="ARBA00007261"/>
    </source>
</evidence>
<keyword evidence="4" id="KW-0862">Zinc</keyword>
<dbReference type="GO" id="GO:0006508">
    <property type="term" value="P:proteolysis"/>
    <property type="evidence" value="ECO:0007669"/>
    <property type="project" value="UniProtKB-KW"/>
</dbReference>
<comment type="similarity">
    <text evidence="1">Belongs to the peptidase M16 family.</text>
</comment>
<dbReference type="Pfam" id="PF00675">
    <property type="entry name" value="Peptidase_M16"/>
    <property type="match status" value="1"/>
</dbReference>
<dbReference type="PANTHER" id="PTHR43690">
    <property type="entry name" value="NARDILYSIN"/>
    <property type="match status" value="1"/>
</dbReference>
<dbReference type="Pfam" id="PF05193">
    <property type="entry name" value="Peptidase_M16_C"/>
    <property type="match status" value="2"/>
</dbReference>
<dbReference type="GO" id="GO:0046872">
    <property type="term" value="F:metal ion binding"/>
    <property type="evidence" value="ECO:0007669"/>
    <property type="project" value="InterPro"/>
</dbReference>
<feature type="domain" description="Peptidase M16 C-terminal" evidence="7">
    <location>
        <begin position="205"/>
        <end position="394"/>
    </location>
</feature>